<dbReference type="InterPro" id="IPR036236">
    <property type="entry name" value="Znf_C2H2_sf"/>
</dbReference>
<feature type="region of interest" description="Disordered" evidence="9">
    <location>
        <begin position="407"/>
        <end position="455"/>
    </location>
</feature>
<keyword evidence="8" id="KW-0863">Zinc-finger</keyword>
<evidence type="ECO:0000256" key="1">
    <source>
        <dbReference type="ARBA" id="ARBA00004123"/>
    </source>
</evidence>
<evidence type="ECO:0000256" key="8">
    <source>
        <dbReference type="PROSITE-ProRule" id="PRU00042"/>
    </source>
</evidence>
<evidence type="ECO:0000259" key="10">
    <source>
        <dbReference type="PROSITE" id="PS50157"/>
    </source>
</evidence>
<accession>A0ABR1B1Y0</accession>
<evidence type="ECO:0000313" key="12">
    <source>
        <dbReference type="Proteomes" id="UP001359485"/>
    </source>
</evidence>
<dbReference type="PANTHER" id="PTHR24399">
    <property type="entry name" value="ZINC FINGER AND BTB DOMAIN-CONTAINING"/>
    <property type="match status" value="1"/>
</dbReference>
<keyword evidence="3" id="KW-0677">Repeat</keyword>
<evidence type="ECO:0000256" key="3">
    <source>
        <dbReference type="ARBA" id="ARBA00022737"/>
    </source>
</evidence>
<keyword evidence="6" id="KW-0804">Transcription</keyword>
<dbReference type="InterPro" id="IPR013087">
    <property type="entry name" value="Znf_C2H2_type"/>
</dbReference>
<keyword evidence="12" id="KW-1185">Reference proteome</keyword>
<evidence type="ECO:0000313" key="11">
    <source>
        <dbReference type="EMBL" id="KAK6633509.1"/>
    </source>
</evidence>
<keyword evidence="2" id="KW-0479">Metal-binding</keyword>
<proteinExistence type="predicted"/>
<evidence type="ECO:0000256" key="4">
    <source>
        <dbReference type="ARBA" id="ARBA00022833"/>
    </source>
</evidence>
<dbReference type="PANTHER" id="PTHR24399:SF15">
    <property type="entry name" value="POZ-, AT HOOK-, AND ZINC FINGER-CONTAINING PROTEIN 1"/>
    <property type="match status" value="1"/>
</dbReference>
<feature type="domain" description="C2H2-type" evidence="10">
    <location>
        <begin position="358"/>
        <end position="385"/>
    </location>
</feature>
<evidence type="ECO:0000256" key="2">
    <source>
        <dbReference type="ARBA" id="ARBA00022723"/>
    </source>
</evidence>
<dbReference type="SMART" id="SM00355">
    <property type="entry name" value="ZnF_C2H2"/>
    <property type="match status" value="2"/>
</dbReference>
<dbReference type="EMBL" id="JAWJWF010000004">
    <property type="protein sequence ID" value="KAK6633509.1"/>
    <property type="molecule type" value="Genomic_DNA"/>
</dbReference>
<reference evidence="11 12" key="1">
    <citation type="submission" date="2023-09" db="EMBL/GenBank/DDBJ databases">
        <title>Genomes of two closely related lineages of the louse Polyplax serrata with different host specificities.</title>
        <authorList>
            <person name="Martinu J."/>
            <person name="Tarabai H."/>
            <person name="Stefka J."/>
            <person name="Hypsa V."/>
        </authorList>
    </citation>
    <scope>NUCLEOTIDE SEQUENCE [LARGE SCALE GENOMIC DNA]</scope>
    <source>
        <strain evidence="11">98ZLc_SE</strain>
    </source>
</reference>
<sequence>MDATQTYIPSNAATKPGAEPAFFDFVDATDNSYSKSMKSLGVYVEQNNNNNNNNNESTPKPENNVKDCGINNNIAFENSIFWNDKESIKIETGILDDIHWNDWTENKNVPEQNTDGAVYTLTVLNSHDNWYKPPEKPKKPENIDIDSFLNIIPETDHSEPHNYYYQEYQQHNGFAEAKEVPMNHPVVNNNDWKATNNNVNDSLLRNALQGKGGFPRNYPMCKKSLREDNVQFVESSQIMVNPQYPMPEENSTNNIDEILGLSTMEAFNEDYEKIKKIANEVADCAKFSMNEIPMCSNDMFLMPGNNVDNLLMDNRVNNIQSSTVTQGKCVNKKYTKKNISNVNVKPSSNGARKERSLHYCSICSKGFKDKYSVNVHVRTHTGEKPFTCNLCGKSFRQKAHLAKHYQTHLAQSQKHIGNGNNNNSSSNSNSNSNSGGSSSQSKSRSHKVLSPEQHR</sequence>
<feature type="region of interest" description="Disordered" evidence="9">
    <location>
        <begin position="45"/>
        <end position="65"/>
    </location>
</feature>
<dbReference type="Proteomes" id="UP001359485">
    <property type="component" value="Unassembled WGS sequence"/>
</dbReference>
<dbReference type="SUPFAM" id="SSF57667">
    <property type="entry name" value="beta-beta-alpha zinc fingers"/>
    <property type="match status" value="1"/>
</dbReference>
<organism evidence="11 12">
    <name type="scientific">Polyplax serrata</name>
    <name type="common">Common mouse louse</name>
    <dbReference type="NCBI Taxonomy" id="468196"/>
    <lineage>
        <taxon>Eukaryota</taxon>
        <taxon>Metazoa</taxon>
        <taxon>Ecdysozoa</taxon>
        <taxon>Arthropoda</taxon>
        <taxon>Hexapoda</taxon>
        <taxon>Insecta</taxon>
        <taxon>Pterygota</taxon>
        <taxon>Neoptera</taxon>
        <taxon>Paraneoptera</taxon>
        <taxon>Psocodea</taxon>
        <taxon>Troctomorpha</taxon>
        <taxon>Phthiraptera</taxon>
        <taxon>Anoplura</taxon>
        <taxon>Polyplacidae</taxon>
        <taxon>Polyplax</taxon>
    </lineage>
</organism>
<dbReference type="Pfam" id="PF00096">
    <property type="entry name" value="zf-C2H2"/>
    <property type="match status" value="2"/>
</dbReference>
<evidence type="ECO:0000256" key="6">
    <source>
        <dbReference type="ARBA" id="ARBA00023163"/>
    </source>
</evidence>
<name>A0ABR1B1Y0_POLSC</name>
<keyword evidence="7" id="KW-0539">Nucleus</keyword>
<evidence type="ECO:0000256" key="5">
    <source>
        <dbReference type="ARBA" id="ARBA00023015"/>
    </source>
</evidence>
<dbReference type="PROSITE" id="PS50157">
    <property type="entry name" value="ZINC_FINGER_C2H2_2"/>
    <property type="match status" value="2"/>
</dbReference>
<dbReference type="Gene3D" id="3.30.160.60">
    <property type="entry name" value="Classic Zinc Finger"/>
    <property type="match status" value="2"/>
</dbReference>
<dbReference type="PROSITE" id="PS00028">
    <property type="entry name" value="ZINC_FINGER_C2H2_1"/>
    <property type="match status" value="2"/>
</dbReference>
<keyword evidence="4" id="KW-0862">Zinc</keyword>
<gene>
    <name evidence="11" type="ORF">RUM44_004116</name>
</gene>
<comment type="caution">
    <text evidence="11">The sequence shown here is derived from an EMBL/GenBank/DDBJ whole genome shotgun (WGS) entry which is preliminary data.</text>
</comment>
<evidence type="ECO:0000256" key="7">
    <source>
        <dbReference type="ARBA" id="ARBA00023242"/>
    </source>
</evidence>
<feature type="compositionally biased region" description="Low complexity" evidence="9">
    <location>
        <begin position="417"/>
        <end position="439"/>
    </location>
</feature>
<comment type="subcellular location">
    <subcellularLocation>
        <location evidence="1">Nucleus</location>
    </subcellularLocation>
</comment>
<keyword evidence="5" id="KW-0805">Transcription regulation</keyword>
<evidence type="ECO:0000256" key="9">
    <source>
        <dbReference type="SAM" id="MobiDB-lite"/>
    </source>
</evidence>
<feature type="domain" description="C2H2-type" evidence="10">
    <location>
        <begin position="386"/>
        <end position="413"/>
    </location>
</feature>
<protein>
    <recommendedName>
        <fullName evidence="10">C2H2-type domain-containing protein</fullName>
    </recommendedName>
</protein>